<feature type="transmembrane region" description="Helical" evidence="7">
    <location>
        <begin position="209"/>
        <end position="229"/>
    </location>
</feature>
<evidence type="ECO:0000256" key="7">
    <source>
        <dbReference type="SAM" id="Phobius"/>
    </source>
</evidence>
<dbReference type="PANTHER" id="PTHR33048:SF47">
    <property type="entry name" value="INTEGRAL MEMBRANE PROTEIN-RELATED"/>
    <property type="match status" value="1"/>
</dbReference>
<feature type="transmembrane region" description="Helical" evidence="7">
    <location>
        <begin position="127"/>
        <end position="149"/>
    </location>
</feature>
<accession>A0A423WNG5</accession>
<feature type="transmembrane region" description="Helical" evidence="7">
    <location>
        <begin position="179"/>
        <end position="197"/>
    </location>
</feature>
<organism evidence="9 10">
    <name type="scientific">Cytospora schulzeri</name>
    <dbReference type="NCBI Taxonomy" id="448051"/>
    <lineage>
        <taxon>Eukaryota</taxon>
        <taxon>Fungi</taxon>
        <taxon>Dikarya</taxon>
        <taxon>Ascomycota</taxon>
        <taxon>Pezizomycotina</taxon>
        <taxon>Sordariomycetes</taxon>
        <taxon>Sordariomycetidae</taxon>
        <taxon>Diaporthales</taxon>
        <taxon>Cytosporaceae</taxon>
        <taxon>Cytospora</taxon>
    </lineage>
</organism>
<dbReference type="EMBL" id="LKEA01000013">
    <property type="protein sequence ID" value="ROW04824.1"/>
    <property type="molecule type" value="Genomic_DNA"/>
</dbReference>
<name>A0A423WNG5_9PEZI</name>
<evidence type="ECO:0000313" key="10">
    <source>
        <dbReference type="Proteomes" id="UP000283895"/>
    </source>
</evidence>
<feature type="compositionally biased region" description="Low complexity" evidence="6">
    <location>
        <begin position="302"/>
        <end position="313"/>
    </location>
</feature>
<comment type="similarity">
    <text evidence="5">Belongs to the SAT4 family.</text>
</comment>
<evidence type="ECO:0000313" key="9">
    <source>
        <dbReference type="EMBL" id="ROW04824.1"/>
    </source>
</evidence>
<evidence type="ECO:0000256" key="5">
    <source>
        <dbReference type="ARBA" id="ARBA00038359"/>
    </source>
</evidence>
<dbReference type="OrthoDB" id="444631at2759"/>
<gene>
    <name evidence="9" type="ORF">VMCG_04867</name>
</gene>
<dbReference type="Pfam" id="PF20684">
    <property type="entry name" value="Fung_rhodopsin"/>
    <property type="match status" value="1"/>
</dbReference>
<feature type="transmembrane region" description="Helical" evidence="7">
    <location>
        <begin position="249"/>
        <end position="268"/>
    </location>
</feature>
<evidence type="ECO:0000259" key="8">
    <source>
        <dbReference type="Pfam" id="PF20684"/>
    </source>
</evidence>
<evidence type="ECO:0000256" key="6">
    <source>
        <dbReference type="SAM" id="MobiDB-lite"/>
    </source>
</evidence>
<feature type="domain" description="Rhodopsin" evidence="8">
    <location>
        <begin position="32"/>
        <end position="268"/>
    </location>
</feature>
<evidence type="ECO:0000256" key="1">
    <source>
        <dbReference type="ARBA" id="ARBA00004141"/>
    </source>
</evidence>
<feature type="region of interest" description="Disordered" evidence="6">
    <location>
        <begin position="295"/>
        <end position="318"/>
    </location>
</feature>
<comment type="caution">
    <text evidence="9">The sequence shown here is derived from an EMBL/GenBank/DDBJ whole genome shotgun (WGS) entry which is preliminary data.</text>
</comment>
<dbReference type="AlphaFoldDB" id="A0A423WNG5"/>
<keyword evidence="2 7" id="KW-0812">Transmembrane</keyword>
<feature type="transmembrane region" description="Helical" evidence="7">
    <location>
        <begin position="91"/>
        <end position="115"/>
    </location>
</feature>
<dbReference type="Proteomes" id="UP000283895">
    <property type="component" value="Unassembled WGS sequence"/>
</dbReference>
<comment type="subcellular location">
    <subcellularLocation>
        <location evidence="1">Membrane</location>
        <topology evidence="1">Multi-pass membrane protein</topology>
    </subcellularLocation>
</comment>
<feature type="transmembrane region" description="Helical" evidence="7">
    <location>
        <begin position="48"/>
        <end position="71"/>
    </location>
</feature>
<feature type="transmembrane region" description="Helical" evidence="7">
    <location>
        <begin position="15"/>
        <end position="36"/>
    </location>
</feature>
<dbReference type="GO" id="GO:0016020">
    <property type="term" value="C:membrane"/>
    <property type="evidence" value="ECO:0007669"/>
    <property type="project" value="UniProtKB-SubCell"/>
</dbReference>
<evidence type="ECO:0000256" key="2">
    <source>
        <dbReference type="ARBA" id="ARBA00022692"/>
    </source>
</evidence>
<keyword evidence="3 7" id="KW-1133">Transmembrane helix</keyword>
<protein>
    <recommendedName>
        <fullName evidence="8">Rhodopsin domain-containing protein</fullName>
    </recommendedName>
</protein>
<reference evidence="9 10" key="1">
    <citation type="submission" date="2015-09" db="EMBL/GenBank/DDBJ databases">
        <title>Host preference determinants of Valsa canker pathogens revealed by comparative genomics.</title>
        <authorList>
            <person name="Yin Z."/>
            <person name="Huang L."/>
        </authorList>
    </citation>
    <scope>NUCLEOTIDE SEQUENCE [LARGE SCALE GENOMIC DNA]</scope>
    <source>
        <strain evidence="9 10">03-1</strain>
    </source>
</reference>
<evidence type="ECO:0000256" key="3">
    <source>
        <dbReference type="ARBA" id="ARBA00022989"/>
    </source>
</evidence>
<evidence type="ECO:0000256" key="4">
    <source>
        <dbReference type="ARBA" id="ARBA00023136"/>
    </source>
</evidence>
<dbReference type="InterPro" id="IPR049326">
    <property type="entry name" value="Rhodopsin_dom_fungi"/>
</dbReference>
<keyword evidence="4 7" id="KW-0472">Membrane</keyword>
<dbReference type="STRING" id="356882.A0A423WNG5"/>
<dbReference type="PANTHER" id="PTHR33048">
    <property type="entry name" value="PTH11-LIKE INTEGRAL MEMBRANE PROTEIN (AFU_ORTHOLOGUE AFUA_5G11245)"/>
    <property type="match status" value="1"/>
</dbReference>
<proteinExistence type="inferred from homology"/>
<keyword evidence="10" id="KW-1185">Reference proteome</keyword>
<dbReference type="InterPro" id="IPR052337">
    <property type="entry name" value="SAT4-like"/>
</dbReference>
<sequence length="364" mass="40318">MGFQTILHNVSEGPITVLVIITAPLCTAATVLRFVASRRGGRTVGWEDCFAALALIAFLVYAGLALAGFAVTGGISTDEFNLDEAIKTSKMAYAAAPFFEINQLFAKASLFVLYYRIFSRDRTFVRWILFLAVLQVCWFIATYFALIFMCVPVSKWWDVLGTEEGWCLNDAALLAAEETINSCVDFAMVGLAVAMVRKLKMKANVKRKLAVVFAIGGLSGILGFVKIGEVYAVPDEDGETNVTNGFWDLLQMATTIFCCCAPIYKTILPPEGFWSRFKISLSSFGSMARLNKSNRSSKRLQSDSSQGVSQVSGNWPRFQGGTQRDYTWAEVETVDEIPLRSDPYHDHPNHVTKTVQIQQNVDIV</sequence>